<dbReference type="RefSeq" id="XP_067079476.1">
    <property type="nucleotide sequence ID" value="XM_067223375.1"/>
</dbReference>
<dbReference type="EMBL" id="CZPT02000952">
    <property type="protein sequence ID" value="SCU68297.1"/>
    <property type="molecule type" value="Genomic_DNA"/>
</dbReference>
<dbReference type="AlphaFoldDB" id="A0A1G4I915"/>
<gene>
    <name evidence="2" type="ORF">TEOVI_000643600</name>
</gene>
<protein>
    <submittedName>
        <fullName evidence="2">Uncharacterized protein</fullName>
    </submittedName>
</protein>
<organism evidence="2 3">
    <name type="scientific">Trypanosoma equiperdum</name>
    <dbReference type="NCBI Taxonomy" id="5694"/>
    <lineage>
        <taxon>Eukaryota</taxon>
        <taxon>Discoba</taxon>
        <taxon>Euglenozoa</taxon>
        <taxon>Kinetoplastea</taxon>
        <taxon>Metakinetoplastina</taxon>
        <taxon>Trypanosomatida</taxon>
        <taxon>Trypanosomatidae</taxon>
        <taxon>Trypanosoma</taxon>
    </lineage>
</organism>
<name>A0A1G4I915_TRYEQ</name>
<keyword evidence="1" id="KW-0812">Transmembrane</keyword>
<comment type="caution">
    <text evidence="2">The sequence shown here is derived from an EMBL/GenBank/DDBJ whole genome shotgun (WGS) entry which is preliminary data.</text>
</comment>
<proteinExistence type="predicted"/>
<evidence type="ECO:0000313" key="2">
    <source>
        <dbReference type="EMBL" id="SCU68297.1"/>
    </source>
</evidence>
<evidence type="ECO:0000256" key="1">
    <source>
        <dbReference type="SAM" id="Phobius"/>
    </source>
</evidence>
<accession>A0A1G4I915</accession>
<reference evidence="2" key="1">
    <citation type="submission" date="2016-09" db="EMBL/GenBank/DDBJ databases">
        <authorList>
            <person name="Hebert L."/>
            <person name="Moumen B."/>
        </authorList>
    </citation>
    <scope>NUCLEOTIDE SEQUENCE [LARGE SCALE GENOMIC DNA]</scope>
    <source>
        <strain evidence="2">OVI</strain>
    </source>
</reference>
<keyword evidence="3" id="KW-1185">Reference proteome</keyword>
<dbReference type="VEuPathDB" id="TriTrypDB:TEOVI_000643600"/>
<sequence length="164" mass="18676">MRRRGSTLFCEGAVLTWRRSFARGRPYTPLGTVQDFTSSPHHAQLAEKQRELDRMCGRPPSHLYEGPTITTPHGARPLFERDMRDDPRNDELPEHYVAAQQRMAVLQSDSYGESIRGVVAPPPPLGEFDAVRAYQTPRVELGTVWWTAMATIVLIFLLMVRYGH</sequence>
<evidence type="ECO:0000313" key="3">
    <source>
        <dbReference type="Proteomes" id="UP000195570"/>
    </source>
</evidence>
<keyword evidence="1" id="KW-0472">Membrane</keyword>
<dbReference type="Proteomes" id="UP000195570">
    <property type="component" value="Unassembled WGS sequence"/>
</dbReference>
<keyword evidence="1" id="KW-1133">Transmembrane helix</keyword>
<feature type="transmembrane region" description="Helical" evidence="1">
    <location>
        <begin position="144"/>
        <end position="163"/>
    </location>
</feature>
<dbReference type="GeneID" id="92380370"/>